<comment type="caution">
    <text evidence="1">The sequence shown here is derived from an EMBL/GenBank/DDBJ whole genome shotgun (WGS) entry which is preliminary data.</text>
</comment>
<gene>
    <name evidence="1" type="ORF">SADUNF_Sadunf02G0099100</name>
</gene>
<evidence type="ECO:0000313" key="2">
    <source>
        <dbReference type="Proteomes" id="UP000657918"/>
    </source>
</evidence>
<accession>A0A835N731</accession>
<sequence length="234" mass="26934">MQHPIHKPHRKVIYKFNENVDNINFFMLTTSFRKVTAINLGCASYAFPCDFAINIEDLIKLSDVMNEHSLGPDGEQNHLDEDPRAAKYWSFLIEFIPEFFKPNSVLQTKLCSTIHAWFPVFSTLWKIVCNFVDDINFKYKIIPITKLDSTTGHMVKDVKRCLAETMILIVRSSIYVGLFEGTKRSSIGNPVKSIDKTNGFFFSGIEDSAVEFSKIAILPLDWDYYLIVVIVYRV</sequence>
<dbReference type="OrthoDB" id="10602612at2759"/>
<evidence type="ECO:0000313" key="1">
    <source>
        <dbReference type="EMBL" id="KAF9687491.1"/>
    </source>
</evidence>
<protein>
    <submittedName>
        <fullName evidence="1">Uncharacterized protein</fullName>
    </submittedName>
</protein>
<dbReference type="AlphaFoldDB" id="A0A835N731"/>
<dbReference type="EMBL" id="JADGMS010000002">
    <property type="protein sequence ID" value="KAF9687491.1"/>
    <property type="molecule type" value="Genomic_DNA"/>
</dbReference>
<reference evidence="1 2" key="1">
    <citation type="submission" date="2020-10" db="EMBL/GenBank/DDBJ databases">
        <title>Plant Genome Project.</title>
        <authorList>
            <person name="Zhang R.-G."/>
        </authorList>
    </citation>
    <scope>NUCLEOTIDE SEQUENCE [LARGE SCALE GENOMIC DNA]</scope>
    <source>
        <strain evidence="1">FAFU-HL-1</strain>
        <tissue evidence="1">Leaf</tissue>
    </source>
</reference>
<dbReference type="Proteomes" id="UP000657918">
    <property type="component" value="Unassembled WGS sequence"/>
</dbReference>
<proteinExistence type="predicted"/>
<organism evidence="1 2">
    <name type="scientific">Salix dunnii</name>
    <dbReference type="NCBI Taxonomy" id="1413687"/>
    <lineage>
        <taxon>Eukaryota</taxon>
        <taxon>Viridiplantae</taxon>
        <taxon>Streptophyta</taxon>
        <taxon>Embryophyta</taxon>
        <taxon>Tracheophyta</taxon>
        <taxon>Spermatophyta</taxon>
        <taxon>Magnoliopsida</taxon>
        <taxon>eudicotyledons</taxon>
        <taxon>Gunneridae</taxon>
        <taxon>Pentapetalae</taxon>
        <taxon>rosids</taxon>
        <taxon>fabids</taxon>
        <taxon>Malpighiales</taxon>
        <taxon>Salicaceae</taxon>
        <taxon>Saliceae</taxon>
        <taxon>Salix</taxon>
    </lineage>
</organism>
<dbReference type="InterPro" id="IPR027417">
    <property type="entry name" value="P-loop_NTPase"/>
</dbReference>
<dbReference type="Gene3D" id="3.40.50.300">
    <property type="entry name" value="P-loop containing nucleotide triphosphate hydrolases"/>
    <property type="match status" value="1"/>
</dbReference>
<keyword evidence="2" id="KW-1185">Reference proteome</keyword>
<name>A0A835N731_9ROSI</name>